<comment type="similarity">
    <text evidence="5">Belongs to the archaeal Rpo12/eukaryotic RPC10 RNA polymerase subunit family.</text>
</comment>
<comment type="subcellular location">
    <subcellularLocation>
        <location evidence="1">Nucleus</location>
    </subcellularLocation>
</comment>
<reference evidence="7 8" key="1">
    <citation type="journal article" date="2018" name="Sci. Rep.">
        <title>Comparative genomics provides insights into the lifestyle and reveals functional heterogeneity of dark septate endophytic fungi.</title>
        <authorList>
            <person name="Knapp D.G."/>
            <person name="Nemeth J.B."/>
            <person name="Barry K."/>
            <person name="Hainaut M."/>
            <person name="Henrissat B."/>
            <person name="Johnson J."/>
            <person name="Kuo A."/>
            <person name="Lim J.H.P."/>
            <person name="Lipzen A."/>
            <person name="Nolan M."/>
            <person name="Ohm R.A."/>
            <person name="Tamas L."/>
            <person name="Grigoriev I.V."/>
            <person name="Spatafora J.W."/>
            <person name="Nagy L.G."/>
            <person name="Kovacs G.M."/>
        </authorList>
    </citation>
    <scope>NUCLEOTIDE SEQUENCE [LARGE SCALE GENOMIC DNA]</scope>
    <source>
        <strain evidence="7 8">DSE2036</strain>
    </source>
</reference>
<evidence type="ECO:0000256" key="1">
    <source>
        <dbReference type="ARBA" id="ARBA00004123"/>
    </source>
</evidence>
<dbReference type="GO" id="GO:0003677">
    <property type="term" value="F:DNA binding"/>
    <property type="evidence" value="ECO:0007669"/>
    <property type="project" value="InterPro"/>
</dbReference>
<keyword evidence="3" id="KW-0862">Zinc</keyword>
<proteinExistence type="inferred from homology"/>
<dbReference type="PANTHER" id="PTHR12056:SF2">
    <property type="entry name" value="GEO11084P1"/>
    <property type="match status" value="1"/>
</dbReference>
<dbReference type="Proteomes" id="UP000244855">
    <property type="component" value="Unassembled WGS sequence"/>
</dbReference>
<protein>
    <submittedName>
        <fullName evidence="7">Uncharacterized protein</fullName>
    </submittedName>
</protein>
<organism evidence="7 8">
    <name type="scientific">Periconia macrospinosa</name>
    <dbReference type="NCBI Taxonomy" id="97972"/>
    <lineage>
        <taxon>Eukaryota</taxon>
        <taxon>Fungi</taxon>
        <taxon>Dikarya</taxon>
        <taxon>Ascomycota</taxon>
        <taxon>Pezizomycotina</taxon>
        <taxon>Dothideomycetes</taxon>
        <taxon>Pleosporomycetidae</taxon>
        <taxon>Pleosporales</taxon>
        <taxon>Massarineae</taxon>
        <taxon>Periconiaceae</taxon>
        <taxon>Periconia</taxon>
    </lineage>
</organism>
<dbReference type="OrthoDB" id="5585087at2759"/>
<dbReference type="PANTHER" id="PTHR12056">
    <property type="entry name" value="DNA-DIRECTED RNA POLYMERASES I, II, AND III"/>
    <property type="match status" value="1"/>
</dbReference>
<dbReference type="SMART" id="SM00659">
    <property type="entry name" value="RPOLCX"/>
    <property type="match status" value="1"/>
</dbReference>
<evidence type="ECO:0000256" key="5">
    <source>
        <dbReference type="ARBA" id="ARBA00025770"/>
    </source>
</evidence>
<evidence type="ECO:0000256" key="2">
    <source>
        <dbReference type="ARBA" id="ARBA00022723"/>
    </source>
</evidence>
<dbReference type="Gene3D" id="2.20.28.30">
    <property type="entry name" value="RNA polymerase ii, chain L"/>
    <property type="match status" value="1"/>
</dbReference>
<evidence type="ECO:0000313" key="7">
    <source>
        <dbReference type="EMBL" id="PVI03463.1"/>
    </source>
</evidence>
<evidence type="ECO:0000256" key="4">
    <source>
        <dbReference type="ARBA" id="ARBA00023242"/>
    </source>
</evidence>
<sequence length="152" mass="16891">MLFLPVIDTHNDSDEGNQSNDSDSTSQHSIRPEISNDNDEADKESTSSEAEENNAPPPKPRTTRSSPPQFVSERVATATTTATTTATFPTSGFRTDEGDGYRFRVKYMCGSRINGCNAVFVLTNRDVMRCKECGGRIVLKMRTKKMVQFEAR</sequence>
<keyword evidence="4" id="KW-0539">Nucleus</keyword>
<dbReference type="GO" id="GO:0006351">
    <property type="term" value="P:DNA-templated transcription"/>
    <property type="evidence" value="ECO:0007669"/>
    <property type="project" value="InterPro"/>
</dbReference>
<feature type="region of interest" description="Disordered" evidence="6">
    <location>
        <begin position="1"/>
        <end position="95"/>
    </location>
</feature>
<name>A0A2V1DYL4_9PLEO</name>
<dbReference type="GO" id="GO:0003899">
    <property type="term" value="F:DNA-directed RNA polymerase activity"/>
    <property type="evidence" value="ECO:0007669"/>
    <property type="project" value="InterPro"/>
</dbReference>
<dbReference type="GO" id="GO:0008270">
    <property type="term" value="F:zinc ion binding"/>
    <property type="evidence" value="ECO:0007669"/>
    <property type="project" value="InterPro"/>
</dbReference>
<feature type="compositionally biased region" description="Polar residues" evidence="6">
    <location>
        <begin position="16"/>
        <end position="29"/>
    </location>
</feature>
<evidence type="ECO:0000256" key="6">
    <source>
        <dbReference type="SAM" id="MobiDB-lite"/>
    </source>
</evidence>
<dbReference type="AlphaFoldDB" id="A0A2V1DYL4"/>
<dbReference type="InterPro" id="IPR039747">
    <property type="entry name" value="RPABC4"/>
</dbReference>
<dbReference type="GO" id="GO:0005665">
    <property type="term" value="C:RNA polymerase II, core complex"/>
    <property type="evidence" value="ECO:0007669"/>
    <property type="project" value="TreeGrafter"/>
</dbReference>
<evidence type="ECO:0000313" key="8">
    <source>
        <dbReference type="Proteomes" id="UP000244855"/>
    </source>
</evidence>
<dbReference type="GO" id="GO:0005666">
    <property type="term" value="C:RNA polymerase III complex"/>
    <property type="evidence" value="ECO:0007669"/>
    <property type="project" value="TreeGrafter"/>
</dbReference>
<keyword evidence="8" id="KW-1185">Reference proteome</keyword>
<gene>
    <name evidence="7" type="ORF">DM02DRAFT_251569</name>
</gene>
<evidence type="ECO:0000256" key="3">
    <source>
        <dbReference type="ARBA" id="ARBA00022833"/>
    </source>
</evidence>
<dbReference type="STRING" id="97972.A0A2V1DYL4"/>
<dbReference type="InterPro" id="IPR006591">
    <property type="entry name" value="RNAP_P/RPABC4"/>
</dbReference>
<dbReference type="GO" id="GO:0005736">
    <property type="term" value="C:RNA polymerase I complex"/>
    <property type="evidence" value="ECO:0007669"/>
    <property type="project" value="TreeGrafter"/>
</dbReference>
<dbReference type="EMBL" id="KZ805331">
    <property type="protein sequence ID" value="PVI03463.1"/>
    <property type="molecule type" value="Genomic_DNA"/>
</dbReference>
<dbReference type="InterPro" id="IPR029040">
    <property type="entry name" value="RPABC4/Spt4"/>
</dbReference>
<dbReference type="Pfam" id="PF03604">
    <property type="entry name" value="Zn_ribbon_RPAB4"/>
    <property type="match status" value="1"/>
</dbReference>
<feature type="compositionally biased region" description="Low complexity" evidence="6">
    <location>
        <begin position="76"/>
        <end position="87"/>
    </location>
</feature>
<keyword evidence="2" id="KW-0479">Metal-binding</keyword>
<accession>A0A2V1DYL4</accession>
<dbReference type="SUPFAM" id="SSF63393">
    <property type="entry name" value="RNA polymerase subunits"/>
    <property type="match status" value="1"/>
</dbReference>